<evidence type="ECO:0000313" key="3">
    <source>
        <dbReference type="EMBL" id="MEE2525005.1"/>
    </source>
</evidence>
<feature type="region of interest" description="Disordered" evidence="1">
    <location>
        <begin position="1"/>
        <end position="20"/>
    </location>
</feature>
<evidence type="ECO:0000313" key="4">
    <source>
        <dbReference type="Proteomes" id="UP001354971"/>
    </source>
</evidence>
<sequence length="327" mass="33765">MLLAACDPAQPDATGDTTSQLADDGYLEMVSTGVMEPVQTEGVSAVSFVPDTSTAWAGLVAVAPTEGGIDLFNADGESVHRMTGPRLWGLATAPGFQLRGEALPLLFGADRNTNLVRAFALLRDGPELIEAPIQPIGPQGDIASVCALGEGIGYVDLVVLSRGTSVEIWRVADDGGDLIGAERRARFDLPSPARSCVASDGAIYAASPAGGIFRFDEEGNVTAQIDGYASALAAGDFLGRPVLILSDGNSETLNVRDGTTLSPIGNVIVRDGFSIPGVDRPGALAATEASFGGASYQSGLVAIADEEDGRVRLVARETFARGITNVD</sequence>
<dbReference type="SUPFAM" id="SSF50956">
    <property type="entry name" value="Thermostable phytase (3-phytase)"/>
    <property type="match status" value="1"/>
</dbReference>
<dbReference type="Gene3D" id="2.120.10.30">
    <property type="entry name" value="TolB, C-terminal domain"/>
    <property type="match status" value="1"/>
</dbReference>
<evidence type="ECO:0000259" key="2">
    <source>
        <dbReference type="PROSITE" id="PS51662"/>
    </source>
</evidence>
<proteinExistence type="predicted"/>
<name>A0ABU7LM45_9PROT</name>
<dbReference type="Proteomes" id="UP001354971">
    <property type="component" value="Unassembled WGS sequence"/>
</dbReference>
<evidence type="ECO:0000256" key="1">
    <source>
        <dbReference type="SAM" id="MobiDB-lite"/>
    </source>
</evidence>
<keyword evidence="4" id="KW-1185">Reference proteome</keyword>
<dbReference type="InterPro" id="IPR003431">
    <property type="entry name" value="B-propeller_Phytase"/>
</dbReference>
<comment type="caution">
    <text evidence="3">The sequence shown here is derived from an EMBL/GenBank/DDBJ whole genome shotgun (WGS) entry which is preliminary data.</text>
</comment>
<accession>A0ABU7LM45</accession>
<dbReference type="EMBL" id="JAZDRP010000001">
    <property type="protein sequence ID" value="MEE2525005.1"/>
    <property type="molecule type" value="Genomic_DNA"/>
</dbReference>
<dbReference type="InterPro" id="IPR011042">
    <property type="entry name" value="6-blade_b-propeller_TolB-like"/>
</dbReference>
<organism evidence="3 4">
    <name type="scientific">Hyphobacterium lacteum</name>
    <dbReference type="NCBI Taxonomy" id="3116575"/>
    <lineage>
        <taxon>Bacteria</taxon>
        <taxon>Pseudomonadati</taxon>
        <taxon>Pseudomonadota</taxon>
        <taxon>Alphaproteobacteria</taxon>
        <taxon>Maricaulales</taxon>
        <taxon>Maricaulaceae</taxon>
        <taxon>Hyphobacterium</taxon>
    </lineage>
</organism>
<feature type="domain" description="BPP" evidence="2">
    <location>
        <begin position="19"/>
        <end position="323"/>
    </location>
</feature>
<dbReference type="PROSITE" id="PS51662">
    <property type="entry name" value="BP_PHYTASE"/>
    <property type="match status" value="1"/>
</dbReference>
<reference evidence="3 4" key="1">
    <citation type="submission" date="2024-01" db="EMBL/GenBank/DDBJ databases">
        <title>Hyphobacterium bacterium isolated from marine sediment.</title>
        <authorList>
            <person name="Zhao S."/>
        </authorList>
    </citation>
    <scope>NUCLEOTIDE SEQUENCE [LARGE SCALE GENOMIC DNA]</scope>
    <source>
        <strain evidence="4">HN65</strain>
    </source>
</reference>
<gene>
    <name evidence="3" type="ORF">V0U79_01405</name>
</gene>
<dbReference type="RefSeq" id="WP_330197668.1">
    <property type="nucleotide sequence ID" value="NZ_JAZDRP010000001.1"/>
</dbReference>
<protein>
    <recommendedName>
        <fullName evidence="2">BPP domain-containing protein</fullName>
    </recommendedName>
</protein>